<keyword evidence="3" id="KW-1185">Reference proteome</keyword>
<keyword evidence="1" id="KW-1133">Transmembrane helix</keyword>
<keyword evidence="1" id="KW-0472">Membrane</keyword>
<proteinExistence type="predicted"/>
<dbReference type="RefSeq" id="WP_096576361.1">
    <property type="nucleotide sequence ID" value="NZ_CAWNJS010000001.1"/>
</dbReference>
<evidence type="ECO:0000256" key="1">
    <source>
        <dbReference type="SAM" id="Phobius"/>
    </source>
</evidence>
<reference evidence="2 3" key="1">
    <citation type="submission" date="2017-06" db="EMBL/GenBank/DDBJ databases">
        <title>Genome sequencing of cyanobaciteial culture collection at National Institute for Environmental Studies (NIES).</title>
        <authorList>
            <person name="Hirose Y."/>
            <person name="Shimura Y."/>
            <person name="Fujisawa T."/>
            <person name="Nakamura Y."/>
            <person name="Kawachi M."/>
        </authorList>
    </citation>
    <scope>NUCLEOTIDE SEQUENCE [LARGE SCALE GENOMIC DNA]</scope>
    <source>
        <strain evidence="2 3">NIES-37</strain>
    </source>
</reference>
<keyword evidence="1" id="KW-0812">Transmembrane</keyword>
<organism evidence="2 3">
    <name type="scientific">Tolypothrix tenuis PCC 7101</name>
    <dbReference type="NCBI Taxonomy" id="231146"/>
    <lineage>
        <taxon>Bacteria</taxon>
        <taxon>Bacillati</taxon>
        <taxon>Cyanobacteriota</taxon>
        <taxon>Cyanophyceae</taxon>
        <taxon>Nostocales</taxon>
        <taxon>Tolypothrichaceae</taxon>
        <taxon>Tolypothrix</taxon>
    </lineage>
</organism>
<dbReference type="Proteomes" id="UP000218785">
    <property type="component" value="Chromosome"/>
</dbReference>
<dbReference type="EMBL" id="AP018248">
    <property type="protein sequence ID" value="BAY98721.1"/>
    <property type="molecule type" value="Genomic_DNA"/>
</dbReference>
<sequence>MAMLSNKPLSILEQQNTAKSEEIIIHASQHINQGSLWSLVRIAGAAVQKFWWHSKAYGTIFSVMLLTLVSMIFLGFHWYSRKLLSGFNIAQETVESTSK</sequence>
<dbReference type="AlphaFoldDB" id="A0A1Z4MZE1"/>
<dbReference type="KEGG" id="ttq:NIES37_26730"/>
<protein>
    <submittedName>
        <fullName evidence="2">Uncharacterized protein</fullName>
    </submittedName>
</protein>
<evidence type="ECO:0000313" key="2">
    <source>
        <dbReference type="EMBL" id="BAY98721.1"/>
    </source>
</evidence>
<name>A0A1Z4MZE1_9CYAN</name>
<accession>A0A1Z4MZE1</accession>
<gene>
    <name evidence="2" type="ORF">NIES37_26730</name>
</gene>
<evidence type="ECO:0000313" key="3">
    <source>
        <dbReference type="Proteomes" id="UP000218785"/>
    </source>
</evidence>
<feature type="transmembrane region" description="Helical" evidence="1">
    <location>
        <begin position="56"/>
        <end position="79"/>
    </location>
</feature>